<dbReference type="EMBL" id="SACL01000011">
    <property type="protein sequence ID" value="RVT91406.1"/>
    <property type="molecule type" value="Genomic_DNA"/>
</dbReference>
<evidence type="ECO:0000313" key="4">
    <source>
        <dbReference type="Proteomes" id="UP000282957"/>
    </source>
</evidence>
<dbReference type="Pfam" id="PF04865">
    <property type="entry name" value="Baseplate_J"/>
    <property type="match status" value="1"/>
</dbReference>
<feature type="domain" description="Baseplate J-like C-terminal" evidence="2">
    <location>
        <begin position="293"/>
        <end position="374"/>
    </location>
</feature>
<organism evidence="3 4">
    <name type="scientific">Rhodovarius crocodyli</name>
    <dbReference type="NCBI Taxonomy" id="1979269"/>
    <lineage>
        <taxon>Bacteria</taxon>
        <taxon>Pseudomonadati</taxon>
        <taxon>Pseudomonadota</taxon>
        <taxon>Alphaproteobacteria</taxon>
        <taxon>Acetobacterales</taxon>
        <taxon>Roseomonadaceae</taxon>
        <taxon>Rhodovarius</taxon>
    </lineage>
</organism>
<dbReference type="InterPro" id="IPR006949">
    <property type="entry name" value="Barrel_Baseplate_J-like"/>
</dbReference>
<evidence type="ECO:0000259" key="2">
    <source>
        <dbReference type="Pfam" id="PF26079"/>
    </source>
</evidence>
<comment type="caution">
    <text evidence="3">The sequence shown here is derived from an EMBL/GenBank/DDBJ whole genome shotgun (WGS) entry which is preliminary data.</text>
</comment>
<protein>
    <submittedName>
        <fullName evidence="3">Uncharacterized protein</fullName>
    </submittedName>
</protein>
<evidence type="ECO:0000313" key="3">
    <source>
        <dbReference type="EMBL" id="RVT91406.1"/>
    </source>
</evidence>
<accession>A0A437M1E1</accession>
<dbReference type="RefSeq" id="WP_127789824.1">
    <property type="nucleotide sequence ID" value="NZ_SACL01000011.1"/>
</dbReference>
<keyword evidence="4" id="KW-1185">Reference proteome</keyword>
<dbReference type="OrthoDB" id="7012887at2"/>
<reference evidence="3 4" key="1">
    <citation type="submission" date="2019-01" db="EMBL/GenBank/DDBJ databases">
        <authorList>
            <person name="Chen W.-M."/>
        </authorList>
    </citation>
    <scope>NUCLEOTIDE SEQUENCE [LARGE SCALE GENOMIC DNA]</scope>
    <source>
        <strain evidence="3 4">CCP-6</strain>
    </source>
</reference>
<dbReference type="Proteomes" id="UP000282957">
    <property type="component" value="Unassembled WGS sequence"/>
</dbReference>
<dbReference type="InterPro" id="IPR058530">
    <property type="entry name" value="Baseplate_J-like_C"/>
</dbReference>
<sequence length="374" mass="39240">MAFQIKDFASITASMLNWMRAAQRRVTDFEIGSIVRSMLEAVAQEIDQLYQMMFVGIREAIPVATYRTFRFEPLAASGAGGLIRVSITPISTDTLIPAGSVFSPVGSGTVQYVSTADTIIAATASFVDVAVSATSTGSAGNVVGGTTFTLTPQPLAFVSAAAPGGLSGGDDGETPDQRKARFQQYIASLERSTDRAVEYAATLANVKDASGTVIERVTSARVVNPWEVDPITYAPGQAWLYIENRVGDPSSALMVRCQQIIDGYIDPSTGEKVTGWKAAGVPITVKKATRTLVDVDAALVVATGYDATAIKATVSGVIFSYLSTLPVGATFYRSEVIARAKAVAGVTDIVLSEPAANIVPANHEKLAPGAITVT</sequence>
<gene>
    <name evidence="3" type="ORF">EOD42_22385</name>
</gene>
<evidence type="ECO:0000259" key="1">
    <source>
        <dbReference type="Pfam" id="PF04865"/>
    </source>
</evidence>
<proteinExistence type="predicted"/>
<name>A0A437M1E1_9PROT</name>
<feature type="domain" description="Baseplate protein J-like barrel" evidence="1">
    <location>
        <begin position="88"/>
        <end position="164"/>
    </location>
</feature>
<dbReference type="Pfam" id="PF26079">
    <property type="entry name" value="Baseplate_J_C"/>
    <property type="match status" value="1"/>
</dbReference>
<dbReference type="AlphaFoldDB" id="A0A437M1E1"/>